<name>A0AAJ1EXY2_9ACTO</name>
<feature type="compositionally biased region" description="Polar residues" evidence="1">
    <location>
        <begin position="142"/>
        <end position="152"/>
    </location>
</feature>
<organism evidence="3 4">
    <name type="scientific">Varibaculum cambriense</name>
    <dbReference type="NCBI Taxonomy" id="184870"/>
    <lineage>
        <taxon>Bacteria</taxon>
        <taxon>Bacillati</taxon>
        <taxon>Actinomycetota</taxon>
        <taxon>Actinomycetes</taxon>
        <taxon>Actinomycetales</taxon>
        <taxon>Actinomycetaceae</taxon>
        <taxon>Varibaculum</taxon>
    </lineage>
</organism>
<keyword evidence="2" id="KW-0732">Signal</keyword>
<feature type="region of interest" description="Disordered" evidence="1">
    <location>
        <begin position="40"/>
        <end position="166"/>
    </location>
</feature>
<dbReference type="PROSITE" id="PS51257">
    <property type="entry name" value="PROKAR_LIPOPROTEIN"/>
    <property type="match status" value="1"/>
</dbReference>
<evidence type="ECO:0000256" key="1">
    <source>
        <dbReference type="SAM" id="MobiDB-lite"/>
    </source>
</evidence>
<sequence length="166" mass="17821">MKTQKLMLVLASVALGVGLAGCAGNANVSAPVYKVPTVSDMDREKQALNAERDKKIARDHPARAKAEAEAKAKAEAEAPAKANKAQAPAPVKAQPKSRTYQKKAQPKRQYQAPRRSGTKAKAGNSGEWKVGESKSYKDDSSKWTYKGNNQFEVSGCGDSEGNTWPC</sequence>
<reference evidence="3" key="1">
    <citation type="submission" date="2022-01" db="EMBL/GenBank/DDBJ databases">
        <title>Collection of gut derived symbiotic bacterial strains cultured from healthy donors.</title>
        <authorList>
            <person name="Lin H."/>
            <person name="Kohout C."/>
            <person name="Waligurski E."/>
            <person name="Pamer E.G."/>
        </authorList>
    </citation>
    <scope>NUCLEOTIDE SEQUENCE</scope>
    <source>
        <strain evidence="3">DFI.7.46</strain>
    </source>
</reference>
<accession>A0AAJ1EXY2</accession>
<proteinExistence type="predicted"/>
<gene>
    <name evidence="3" type="ORF">L0M99_05525</name>
</gene>
<evidence type="ECO:0000256" key="2">
    <source>
        <dbReference type="SAM" id="SignalP"/>
    </source>
</evidence>
<comment type="caution">
    <text evidence="3">The sequence shown here is derived from an EMBL/GenBank/DDBJ whole genome shotgun (WGS) entry which is preliminary data.</text>
</comment>
<evidence type="ECO:0008006" key="5">
    <source>
        <dbReference type="Google" id="ProtNLM"/>
    </source>
</evidence>
<feature type="compositionally biased region" description="Basic and acidic residues" evidence="1">
    <location>
        <begin position="129"/>
        <end position="141"/>
    </location>
</feature>
<evidence type="ECO:0000313" key="4">
    <source>
        <dbReference type="Proteomes" id="UP001200537"/>
    </source>
</evidence>
<feature type="chain" id="PRO_5042554822" description="Lipoprotein" evidence="2">
    <location>
        <begin position="26"/>
        <end position="166"/>
    </location>
</feature>
<protein>
    <recommendedName>
        <fullName evidence="5">Lipoprotein</fullName>
    </recommendedName>
</protein>
<feature type="signal peptide" evidence="2">
    <location>
        <begin position="1"/>
        <end position="25"/>
    </location>
</feature>
<dbReference type="AlphaFoldDB" id="A0AAJ1EXY2"/>
<feature type="compositionally biased region" description="Basic and acidic residues" evidence="1">
    <location>
        <begin position="40"/>
        <end position="78"/>
    </location>
</feature>
<evidence type="ECO:0000313" key="3">
    <source>
        <dbReference type="EMBL" id="MCG4617950.1"/>
    </source>
</evidence>
<dbReference type="Proteomes" id="UP001200537">
    <property type="component" value="Unassembled WGS sequence"/>
</dbReference>
<dbReference type="RefSeq" id="WP_024059182.1">
    <property type="nucleotide sequence ID" value="NZ_JAGZVZ010000001.1"/>
</dbReference>
<feature type="compositionally biased region" description="Low complexity" evidence="1">
    <location>
        <begin position="79"/>
        <end position="96"/>
    </location>
</feature>
<dbReference type="EMBL" id="JAKNHJ010000009">
    <property type="protein sequence ID" value="MCG4617950.1"/>
    <property type="molecule type" value="Genomic_DNA"/>
</dbReference>